<sequence>MDIGNQWQGKNAMNESKESVYKLFVGGIKDQSTSASIKEEMTQFGAVRHVELMMDKTTGRHRGFCFVTFEDTDSVDKAVCKWKGCELFAKCS</sequence>
<feature type="domain" description="RRM" evidence="3">
    <location>
        <begin position="21"/>
        <end position="92"/>
    </location>
</feature>
<dbReference type="Proteomes" id="UP000828390">
    <property type="component" value="Unassembled WGS sequence"/>
</dbReference>
<dbReference type="AlphaFoldDB" id="A0A9D3YGT5"/>
<dbReference type="PANTHER" id="PTHR48027">
    <property type="entry name" value="HETEROGENEOUS NUCLEAR RIBONUCLEOPROTEIN 87F-RELATED"/>
    <property type="match status" value="1"/>
</dbReference>
<evidence type="ECO:0000256" key="1">
    <source>
        <dbReference type="ARBA" id="ARBA00022884"/>
    </source>
</evidence>
<dbReference type="PROSITE" id="PS50102">
    <property type="entry name" value="RRM"/>
    <property type="match status" value="1"/>
</dbReference>
<evidence type="ECO:0000256" key="2">
    <source>
        <dbReference type="PROSITE-ProRule" id="PRU00176"/>
    </source>
</evidence>
<dbReference type="InterPro" id="IPR012677">
    <property type="entry name" value="Nucleotide-bd_a/b_plait_sf"/>
</dbReference>
<dbReference type="InterPro" id="IPR035979">
    <property type="entry name" value="RBD_domain_sf"/>
</dbReference>
<accession>A0A9D3YGT5</accession>
<organism evidence="4 5">
    <name type="scientific">Dreissena polymorpha</name>
    <name type="common">Zebra mussel</name>
    <name type="synonym">Mytilus polymorpha</name>
    <dbReference type="NCBI Taxonomy" id="45954"/>
    <lineage>
        <taxon>Eukaryota</taxon>
        <taxon>Metazoa</taxon>
        <taxon>Spiralia</taxon>
        <taxon>Lophotrochozoa</taxon>
        <taxon>Mollusca</taxon>
        <taxon>Bivalvia</taxon>
        <taxon>Autobranchia</taxon>
        <taxon>Heteroconchia</taxon>
        <taxon>Euheterodonta</taxon>
        <taxon>Imparidentia</taxon>
        <taxon>Neoheterodontei</taxon>
        <taxon>Myida</taxon>
        <taxon>Dreissenoidea</taxon>
        <taxon>Dreissenidae</taxon>
        <taxon>Dreissena</taxon>
    </lineage>
</organism>
<dbReference type="EMBL" id="JAIWYP010000015">
    <property type="protein sequence ID" value="KAH3700334.1"/>
    <property type="molecule type" value="Genomic_DNA"/>
</dbReference>
<comment type="caution">
    <text evidence="4">The sequence shown here is derived from an EMBL/GenBank/DDBJ whole genome shotgun (WGS) entry which is preliminary data.</text>
</comment>
<evidence type="ECO:0000313" key="4">
    <source>
        <dbReference type="EMBL" id="KAH3700334.1"/>
    </source>
</evidence>
<keyword evidence="1 2" id="KW-0694">RNA-binding</keyword>
<name>A0A9D3YGT5_DREPO</name>
<reference evidence="4" key="2">
    <citation type="submission" date="2020-11" db="EMBL/GenBank/DDBJ databases">
        <authorList>
            <person name="McCartney M.A."/>
            <person name="Auch B."/>
            <person name="Kono T."/>
            <person name="Mallez S."/>
            <person name="Becker A."/>
            <person name="Gohl D.M."/>
            <person name="Silverstein K.A.T."/>
            <person name="Koren S."/>
            <person name="Bechman K.B."/>
            <person name="Herman A."/>
            <person name="Abrahante J.E."/>
            <person name="Garbe J."/>
        </authorList>
    </citation>
    <scope>NUCLEOTIDE SEQUENCE</scope>
    <source>
        <strain evidence="4">Duluth1</strain>
        <tissue evidence="4">Whole animal</tissue>
    </source>
</reference>
<dbReference type="Pfam" id="PF00076">
    <property type="entry name" value="RRM_1"/>
    <property type="match status" value="1"/>
</dbReference>
<evidence type="ECO:0000313" key="5">
    <source>
        <dbReference type="Proteomes" id="UP000828390"/>
    </source>
</evidence>
<protein>
    <recommendedName>
        <fullName evidence="3">RRM domain-containing protein</fullName>
    </recommendedName>
</protein>
<dbReference type="GO" id="GO:0003723">
    <property type="term" value="F:RNA binding"/>
    <property type="evidence" value="ECO:0007669"/>
    <property type="project" value="UniProtKB-UniRule"/>
</dbReference>
<gene>
    <name evidence="4" type="ORF">DPMN_075310</name>
</gene>
<dbReference type="SMART" id="SM00360">
    <property type="entry name" value="RRM"/>
    <property type="match status" value="1"/>
</dbReference>
<dbReference type="SUPFAM" id="SSF54928">
    <property type="entry name" value="RNA-binding domain, RBD"/>
    <property type="match status" value="1"/>
</dbReference>
<dbReference type="Gene3D" id="3.30.70.330">
    <property type="match status" value="1"/>
</dbReference>
<evidence type="ECO:0000259" key="3">
    <source>
        <dbReference type="PROSITE" id="PS50102"/>
    </source>
</evidence>
<reference evidence="4" key="1">
    <citation type="journal article" date="2019" name="bioRxiv">
        <title>The Genome of the Zebra Mussel, Dreissena polymorpha: A Resource for Invasive Species Research.</title>
        <authorList>
            <person name="McCartney M.A."/>
            <person name="Auch B."/>
            <person name="Kono T."/>
            <person name="Mallez S."/>
            <person name="Zhang Y."/>
            <person name="Obille A."/>
            <person name="Becker A."/>
            <person name="Abrahante J.E."/>
            <person name="Garbe J."/>
            <person name="Badalamenti J.P."/>
            <person name="Herman A."/>
            <person name="Mangelson H."/>
            <person name="Liachko I."/>
            <person name="Sullivan S."/>
            <person name="Sone E.D."/>
            <person name="Koren S."/>
            <person name="Silverstein K.A.T."/>
            <person name="Beckman K.B."/>
            <person name="Gohl D.M."/>
        </authorList>
    </citation>
    <scope>NUCLEOTIDE SEQUENCE</scope>
    <source>
        <strain evidence="4">Duluth1</strain>
        <tissue evidence="4">Whole animal</tissue>
    </source>
</reference>
<proteinExistence type="predicted"/>
<keyword evidence="5" id="KW-1185">Reference proteome</keyword>
<dbReference type="InterPro" id="IPR052462">
    <property type="entry name" value="SLIRP/GR-RBP-like"/>
</dbReference>
<dbReference type="InterPro" id="IPR000504">
    <property type="entry name" value="RRM_dom"/>
</dbReference>